<dbReference type="SUPFAM" id="SSF51658">
    <property type="entry name" value="Xylose isomerase-like"/>
    <property type="match status" value="1"/>
</dbReference>
<dbReference type="Gene3D" id="3.20.20.150">
    <property type="entry name" value="Divalent-metal-dependent TIM barrel enzymes"/>
    <property type="match status" value="1"/>
</dbReference>
<dbReference type="PANTHER" id="PTHR12110">
    <property type="entry name" value="HYDROXYPYRUVATE ISOMERASE"/>
    <property type="match status" value="1"/>
</dbReference>
<feature type="domain" description="Xylose isomerase-like TIM barrel" evidence="1">
    <location>
        <begin position="19"/>
        <end position="268"/>
    </location>
</feature>
<accession>A0A926IIR9</accession>
<evidence type="ECO:0000313" key="2">
    <source>
        <dbReference type="EMBL" id="MBC8586485.1"/>
    </source>
</evidence>
<keyword evidence="3" id="KW-1185">Reference proteome</keyword>
<name>A0A926IIR9_9FIRM</name>
<dbReference type="Pfam" id="PF01261">
    <property type="entry name" value="AP_endonuc_2"/>
    <property type="match status" value="1"/>
</dbReference>
<comment type="caution">
    <text evidence="2">The sequence shown here is derived from an EMBL/GenBank/DDBJ whole genome shotgun (WGS) entry which is preliminary data.</text>
</comment>
<dbReference type="RefSeq" id="WP_262396206.1">
    <property type="nucleotide sequence ID" value="NZ_JACRTD010000013.1"/>
</dbReference>
<dbReference type="EMBL" id="JACRTD010000013">
    <property type="protein sequence ID" value="MBC8586485.1"/>
    <property type="molecule type" value="Genomic_DNA"/>
</dbReference>
<evidence type="ECO:0000259" key="1">
    <source>
        <dbReference type="Pfam" id="PF01261"/>
    </source>
</evidence>
<organism evidence="2 3">
    <name type="scientific">Youxingia wuxianensis</name>
    <dbReference type="NCBI Taxonomy" id="2763678"/>
    <lineage>
        <taxon>Bacteria</taxon>
        <taxon>Bacillati</taxon>
        <taxon>Bacillota</taxon>
        <taxon>Clostridia</taxon>
        <taxon>Eubacteriales</taxon>
        <taxon>Oscillospiraceae</taxon>
        <taxon>Youxingia</taxon>
    </lineage>
</organism>
<dbReference type="AlphaFoldDB" id="A0A926IIR9"/>
<dbReference type="PANTHER" id="PTHR12110:SF21">
    <property type="entry name" value="XYLOSE ISOMERASE-LIKE TIM BARREL DOMAIN-CONTAINING PROTEIN"/>
    <property type="match status" value="1"/>
</dbReference>
<dbReference type="InterPro" id="IPR050312">
    <property type="entry name" value="IolE/XylAMocC-like"/>
</dbReference>
<dbReference type="InterPro" id="IPR013022">
    <property type="entry name" value="Xyl_isomerase-like_TIM-brl"/>
</dbReference>
<gene>
    <name evidence="2" type="ORF">H8705_12930</name>
</gene>
<dbReference type="InterPro" id="IPR036237">
    <property type="entry name" value="Xyl_isomerase-like_sf"/>
</dbReference>
<reference evidence="2" key="1">
    <citation type="submission" date="2020-08" db="EMBL/GenBank/DDBJ databases">
        <title>Genome public.</title>
        <authorList>
            <person name="Liu C."/>
            <person name="Sun Q."/>
        </authorList>
    </citation>
    <scope>NUCLEOTIDE SEQUENCE</scope>
    <source>
        <strain evidence="2">NSJ-64</strain>
    </source>
</reference>
<protein>
    <submittedName>
        <fullName evidence="2">TIM barrel protein</fullName>
    </submittedName>
</protein>
<evidence type="ECO:0000313" key="3">
    <source>
        <dbReference type="Proteomes" id="UP000623678"/>
    </source>
</evidence>
<sequence>MKLSFFTGSMSMYPLEKSFELAAECGFEGIEICGIRPHAYAPDLKNGDIVNLMKLSKDYKMPIIGFEPYQAPHPYNIMYERADWRKESIEYFKTALEMTAAMGAGNFMVMAPGHPGFGRDVDDKWKMMIDGLTELAEHAEKVNATIVLETVTPWESSMIITSDDIVRTRRAVNSPNVKGMLDLVAAITNAEPPSEYFEKLGKDMHHLHLVDGHIDGEDHLMAGDGDMPFREILEMIEGYGYEGYCSLEHFEEYRMDPILFNKKAVRMIRELQAEIAADK</sequence>
<proteinExistence type="predicted"/>
<dbReference type="Proteomes" id="UP000623678">
    <property type="component" value="Unassembled WGS sequence"/>
</dbReference>